<organism evidence="2 3">
    <name type="scientific">Roseivirga seohaensis subsp. aquiponti</name>
    <dbReference type="NCBI Taxonomy" id="1566026"/>
    <lineage>
        <taxon>Bacteria</taxon>
        <taxon>Pseudomonadati</taxon>
        <taxon>Bacteroidota</taxon>
        <taxon>Cytophagia</taxon>
        <taxon>Cytophagales</taxon>
        <taxon>Roseivirgaceae</taxon>
        <taxon>Roseivirga</taxon>
    </lineage>
</organism>
<dbReference type="PATRIC" id="fig|1566026.4.peg.1477"/>
<keyword evidence="1" id="KW-1133">Transmembrane helix</keyword>
<gene>
    <name evidence="2" type="ORF">OB69_15790</name>
</gene>
<proteinExistence type="predicted"/>
<evidence type="ECO:0000256" key="1">
    <source>
        <dbReference type="SAM" id="Phobius"/>
    </source>
</evidence>
<evidence type="ECO:0000313" key="2">
    <source>
        <dbReference type="EMBL" id="KOF01801.1"/>
    </source>
</evidence>
<accession>A0A0L8AHQ1</accession>
<name>A0A0L8AHQ1_9BACT</name>
<keyword evidence="3" id="KW-1185">Reference proteome</keyword>
<feature type="transmembrane region" description="Helical" evidence="1">
    <location>
        <begin position="100"/>
        <end position="120"/>
    </location>
</feature>
<sequence length="122" mass="14324">MRNSELVVIILDIMFLFMVGLLIDGYFLKTGESGLNNSILGLMFLTGFSIMMVAYSVYLSLKWELKPEWFKRNMKIYWVTTLTYLIAFFVPIWLSDVVYIIVIGIIIGMIQLVNINWYTFKR</sequence>
<dbReference type="AlphaFoldDB" id="A0A0L8AHQ1"/>
<dbReference type="EMBL" id="JSVA01000018">
    <property type="protein sequence ID" value="KOF01801.1"/>
    <property type="molecule type" value="Genomic_DNA"/>
</dbReference>
<keyword evidence="1" id="KW-0472">Membrane</keyword>
<feature type="transmembrane region" description="Helical" evidence="1">
    <location>
        <begin position="39"/>
        <end position="61"/>
    </location>
</feature>
<reference evidence="3" key="1">
    <citation type="submission" date="2014-11" db="EMBL/GenBank/DDBJ databases">
        <title>Genome sequencing of Roseivirga sp. D-25.</title>
        <authorList>
            <person name="Selvaratnam C."/>
            <person name="Thevarajoo S."/>
            <person name="Goh K.M."/>
            <person name="Eee R."/>
            <person name="Chan K.-G."/>
            <person name="Chong C.S."/>
        </authorList>
    </citation>
    <scope>NUCLEOTIDE SEQUENCE [LARGE SCALE GENOMIC DNA]</scope>
    <source>
        <strain evidence="3">D-25</strain>
    </source>
</reference>
<protein>
    <submittedName>
        <fullName evidence="2">Uncharacterized protein</fullName>
    </submittedName>
</protein>
<dbReference type="Proteomes" id="UP000036908">
    <property type="component" value="Unassembled WGS sequence"/>
</dbReference>
<evidence type="ECO:0000313" key="3">
    <source>
        <dbReference type="Proteomes" id="UP000036908"/>
    </source>
</evidence>
<feature type="transmembrane region" description="Helical" evidence="1">
    <location>
        <begin position="76"/>
        <end position="94"/>
    </location>
</feature>
<keyword evidence="1" id="KW-0812">Transmembrane</keyword>
<feature type="transmembrane region" description="Helical" evidence="1">
    <location>
        <begin position="7"/>
        <end position="27"/>
    </location>
</feature>
<dbReference type="RefSeq" id="WP_053224711.1">
    <property type="nucleotide sequence ID" value="NZ_JSVA01000018.1"/>
</dbReference>
<comment type="caution">
    <text evidence="2">The sequence shown here is derived from an EMBL/GenBank/DDBJ whole genome shotgun (WGS) entry which is preliminary data.</text>
</comment>